<keyword evidence="9" id="KW-1185">Reference proteome</keyword>
<dbReference type="EMBL" id="CAMXCT020000495">
    <property type="protein sequence ID" value="CAL1132933.1"/>
    <property type="molecule type" value="Genomic_DNA"/>
</dbReference>
<dbReference type="OrthoDB" id="412870at2759"/>
<reference evidence="7" key="1">
    <citation type="submission" date="2022-10" db="EMBL/GenBank/DDBJ databases">
        <authorList>
            <person name="Chen Y."/>
            <person name="Dougan E. K."/>
            <person name="Chan C."/>
            <person name="Rhodes N."/>
            <person name="Thang M."/>
        </authorList>
    </citation>
    <scope>NUCLEOTIDE SEQUENCE</scope>
</reference>
<keyword evidence="5" id="KW-0175">Coiled coil</keyword>
<dbReference type="Proteomes" id="UP001152797">
    <property type="component" value="Unassembled WGS sequence"/>
</dbReference>
<sequence>MGISEQEFLHPESISDTLKCPVCFEIFDDPVFCGGRPCQHVFCRQCVEQCLVAESHSQEDDEKAMGTGAVGHCPTCRAEMHLQDLRPHQALRSLLDELPVCCRRGCGWTGRRDALVAHEASGPNQCIHLRLEAAEAQIAFLSEAGGHLRERDRKIAELELRVAQQDQQVVDFGRQLLAREVRIQELERLLEEQERNLTQKDVELALLQARGLRPPEEERTGTDLWL</sequence>
<dbReference type="PROSITE" id="PS50089">
    <property type="entry name" value="ZF_RING_2"/>
    <property type="match status" value="1"/>
</dbReference>
<dbReference type="Pfam" id="PF13445">
    <property type="entry name" value="zf-RING_UBOX"/>
    <property type="match status" value="1"/>
</dbReference>
<evidence type="ECO:0000313" key="7">
    <source>
        <dbReference type="EMBL" id="CAI3979558.1"/>
    </source>
</evidence>
<evidence type="ECO:0000256" key="5">
    <source>
        <dbReference type="SAM" id="Coils"/>
    </source>
</evidence>
<evidence type="ECO:0000256" key="1">
    <source>
        <dbReference type="ARBA" id="ARBA00022723"/>
    </source>
</evidence>
<dbReference type="PROSITE" id="PS00518">
    <property type="entry name" value="ZF_RING_1"/>
    <property type="match status" value="1"/>
</dbReference>
<name>A0A9P1BUD4_9DINO</name>
<evidence type="ECO:0000313" key="8">
    <source>
        <dbReference type="EMBL" id="CAL4766870.1"/>
    </source>
</evidence>
<dbReference type="SUPFAM" id="SSF57850">
    <property type="entry name" value="RING/U-box"/>
    <property type="match status" value="1"/>
</dbReference>
<keyword evidence="1" id="KW-0479">Metal-binding</keyword>
<dbReference type="PANTHER" id="PTHR10131:SF94">
    <property type="entry name" value="TNF RECEPTOR-ASSOCIATED FACTOR 4"/>
    <property type="match status" value="1"/>
</dbReference>
<accession>A0A9P1BUD4</accession>
<dbReference type="InterPro" id="IPR027370">
    <property type="entry name" value="Znf-RING_euk"/>
</dbReference>
<evidence type="ECO:0000313" key="9">
    <source>
        <dbReference type="Proteomes" id="UP001152797"/>
    </source>
</evidence>
<dbReference type="Gene3D" id="3.30.40.10">
    <property type="entry name" value="Zinc/RING finger domain, C3HC4 (zinc finger)"/>
    <property type="match status" value="1"/>
</dbReference>
<keyword evidence="2 4" id="KW-0863">Zinc-finger</keyword>
<dbReference type="InterPro" id="IPR017907">
    <property type="entry name" value="Znf_RING_CS"/>
</dbReference>
<feature type="domain" description="RING-type" evidence="6">
    <location>
        <begin position="20"/>
        <end position="77"/>
    </location>
</feature>
<proteinExistence type="predicted"/>
<dbReference type="InterPro" id="IPR001841">
    <property type="entry name" value="Znf_RING"/>
</dbReference>
<gene>
    <name evidence="7" type="ORF">C1SCF055_LOCUS7499</name>
</gene>
<reference evidence="8 9" key="2">
    <citation type="submission" date="2024-05" db="EMBL/GenBank/DDBJ databases">
        <authorList>
            <person name="Chen Y."/>
            <person name="Shah S."/>
            <person name="Dougan E. K."/>
            <person name="Thang M."/>
            <person name="Chan C."/>
        </authorList>
    </citation>
    <scope>NUCLEOTIDE SEQUENCE [LARGE SCALE GENOMIC DNA]</scope>
</reference>
<protein>
    <submittedName>
        <fullName evidence="8">RING finger protein nhl-1</fullName>
    </submittedName>
</protein>
<evidence type="ECO:0000256" key="2">
    <source>
        <dbReference type="ARBA" id="ARBA00022771"/>
    </source>
</evidence>
<dbReference type="InterPro" id="IPR013083">
    <property type="entry name" value="Znf_RING/FYVE/PHD"/>
</dbReference>
<organism evidence="7">
    <name type="scientific">Cladocopium goreaui</name>
    <dbReference type="NCBI Taxonomy" id="2562237"/>
    <lineage>
        <taxon>Eukaryota</taxon>
        <taxon>Sar</taxon>
        <taxon>Alveolata</taxon>
        <taxon>Dinophyceae</taxon>
        <taxon>Suessiales</taxon>
        <taxon>Symbiodiniaceae</taxon>
        <taxon>Cladocopium</taxon>
    </lineage>
</organism>
<dbReference type="PANTHER" id="PTHR10131">
    <property type="entry name" value="TNF RECEPTOR ASSOCIATED FACTOR"/>
    <property type="match status" value="1"/>
</dbReference>
<dbReference type="EMBL" id="CAMXCT030000495">
    <property type="protein sequence ID" value="CAL4766870.1"/>
    <property type="molecule type" value="Genomic_DNA"/>
</dbReference>
<dbReference type="GO" id="GO:0008270">
    <property type="term" value="F:zinc ion binding"/>
    <property type="evidence" value="ECO:0007669"/>
    <property type="project" value="UniProtKB-KW"/>
</dbReference>
<evidence type="ECO:0000256" key="3">
    <source>
        <dbReference type="ARBA" id="ARBA00022833"/>
    </source>
</evidence>
<keyword evidence="3" id="KW-0862">Zinc</keyword>
<dbReference type="AlphaFoldDB" id="A0A9P1BUD4"/>
<dbReference type="SMART" id="SM00184">
    <property type="entry name" value="RING"/>
    <property type="match status" value="1"/>
</dbReference>
<feature type="coiled-coil region" evidence="5">
    <location>
        <begin position="148"/>
        <end position="210"/>
    </location>
</feature>
<comment type="caution">
    <text evidence="7">The sequence shown here is derived from an EMBL/GenBank/DDBJ whole genome shotgun (WGS) entry which is preliminary data.</text>
</comment>
<evidence type="ECO:0000256" key="4">
    <source>
        <dbReference type="PROSITE-ProRule" id="PRU00175"/>
    </source>
</evidence>
<dbReference type="EMBL" id="CAMXCT010000495">
    <property type="protein sequence ID" value="CAI3979558.1"/>
    <property type="molecule type" value="Genomic_DNA"/>
</dbReference>
<evidence type="ECO:0000259" key="6">
    <source>
        <dbReference type="PROSITE" id="PS50089"/>
    </source>
</evidence>